<evidence type="ECO:0000256" key="5">
    <source>
        <dbReference type="ARBA" id="ARBA00023235"/>
    </source>
</evidence>
<evidence type="ECO:0000256" key="2">
    <source>
        <dbReference type="ARBA" id="ARBA00013090"/>
    </source>
</evidence>
<dbReference type="EMBL" id="CP060696">
    <property type="protein sequence ID" value="QNO18274.1"/>
    <property type="molecule type" value="Genomic_DNA"/>
</dbReference>
<evidence type="ECO:0000313" key="8">
    <source>
        <dbReference type="EMBL" id="QNO18274.1"/>
    </source>
</evidence>
<keyword evidence="9" id="KW-1185">Reference proteome</keyword>
<reference evidence="8 9" key="1">
    <citation type="submission" date="2020-08" db="EMBL/GenBank/DDBJ databases">
        <authorList>
            <person name="Ren C."/>
            <person name="Gu Y."/>
            <person name="Xu Y."/>
        </authorList>
    </citation>
    <scope>NUCLEOTIDE SEQUENCE [LARGE SCALE GENOMIC DNA]</scope>
    <source>
        <strain evidence="8 9">LBM18003</strain>
    </source>
</reference>
<organism evidence="8 9">
    <name type="scientific">Caproicibacterium amylolyticum</name>
    <dbReference type="NCBI Taxonomy" id="2766537"/>
    <lineage>
        <taxon>Bacteria</taxon>
        <taxon>Bacillati</taxon>
        <taxon>Bacillota</taxon>
        <taxon>Clostridia</taxon>
        <taxon>Eubacteriales</taxon>
        <taxon>Oscillospiraceae</taxon>
        <taxon>Caproicibacterium</taxon>
    </lineage>
</organism>
<comment type="caution">
    <text evidence="7">Lacks conserved residue(s) required for the propagation of feature annotation.</text>
</comment>
<dbReference type="NCBIfam" id="TIGR00067">
    <property type="entry name" value="glut_race"/>
    <property type="match status" value="1"/>
</dbReference>
<dbReference type="InterPro" id="IPR033134">
    <property type="entry name" value="Asp/Glu_racemase_AS_2"/>
</dbReference>
<dbReference type="InterPro" id="IPR004391">
    <property type="entry name" value="Glu_race"/>
</dbReference>
<gene>
    <name evidence="7" type="primary">murI</name>
    <name evidence="8" type="ORF">H6X83_01000</name>
</gene>
<dbReference type="EC" id="5.1.1.3" evidence="2 7"/>
<evidence type="ECO:0000256" key="4">
    <source>
        <dbReference type="ARBA" id="ARBA00022984"/>
    </source>
</evidence>
<dbReference type="FunFam" id="3.40.50.1860:FF:000001">
    <property type="entry name" value="Glutamate racemase"/>
    <property type="match status" value="1"/>
</dbReference>
<feature type="binding site" evidence="7">
    <location>
        <begin position="187"/>
        <end position="188"/>
    </location>
    <ligand>
        <name>substrate</name>
    </ligand>
</feature>
<keyword evidence="4 7" id="KW-0573">Peptidoglycan synthesis</keyword>
<dbReference type="Proteomes" id="UP000516046">
    <property type="component" value="Chromosome"/>
</dbReference>
<feature type="binding site" evidence="7">
    <location>
        <begin position="10"/>
        <end position="11"/>
    </location>
    <ligand>
        <name>substrate</name>
    </ligand>
</feature>
<name>A0A7G9WHW2_9FIRM</name>
<feature type="binding site" evidence="7">
    <location>
        <begin position="42"/>
        <end position="43"/>
    </location>
    <ligand>
        <name>substrate</name>
    </ligand>
</feature>
<evidence type="ECO:0000313" key="9">
    <source>
        <dbReference type="Proteomes" id="UP000516046"/>
    </source>
</evidence>
<dbReference type="Pfam" id="PF01177">
    <property type="entry name" value="Asp_Glu_race"/>
    <property type="match status" value="1"/>
</dbReference>
<dbReference type="PROSITE" id="PS00924">
    <property type="entry name" value="ASP_GLU_RACEMASE_2"/>
    <property type="match status" value="1"/>
</dbReference>
<dbReference type="InterPro" id="IPR001920">
    <property type="entry name" value="Asp/Glu_race"/>
</dbReference>
<feature type="active site" description="Proton donor/acceptor" evidence="7">
    <location>
        <position position="73"/>
    </location>
</feature>
<evidence type="ECO:0000256" key="3">
    <source>
        <dbReference type="ARBA" id="ARBA00022960"/>
    </source>
</evidence>
<keyword evidence="5 7" id="KW-0413">Isomerase</keyword>
<dbReference type="GO" id="GO:0008360">
    <property type="term" value="P:regulation of cell shape"/>
    <property type="evidence" value="ECO:0007669"/>
    <property type="project" value="UniProtKB-KW"/>
</dbReference>
<dbReference type="PANTHER" id="PTHR21198:SF2">
    <property type="entry name" value="GLUTAMATE RACEMASE"/>
    <property type="match status" value="1"/>
</dbReference>
<dbReference type="GO" id="GO:0008881">
    <property type="term" value="F:glutamate racemase activity"/>
    <property type="evidence" value="ECO:0007669"/>
    <property type="project" value="UniProtKB-UniRule"/>
</dbReference>
<comment type="function">
    <text evidence="7">Provides the (R)-glutamate required for cell wall biosynthesis.</text>
</comment>
<dbReference type="GO" id="GO:0071555">
    <property type="term" value="P:cell wall organization"/>
    <property type="evidence" value="ECO:0007669"/>
    <property type="project" value="UniProtKB-KW"/>
</dbReference>
<keyword evidence="3 7" id="KW-0133">Cell shape</keyword>
<evidence type="ECO:0000256" key="6">
    <source>
        <dbReference type="ARBA" id="ARBA00023316"/>
    </source>
</evidence>
<dbReference type="RefSeq" id="WP_212507340.1">
    <property type="nucleotide sequence ID" value="NZ_CP060696.1"/>
</dbReference>
<comment type="catalytic activity">
    <reaction evidence="1 7">
        <text>L-glutamate = D-glutamate</text>
        <dbReference type="Rhea" id="RHEA:12813"/>
        <dbReference type="ChEBI" id="CHEBI:29985"/>
        <dbReference type="ChEBI" id="CHEBI:29986"/>
        <dbReference type="EC" id="5.1.1.3"/>
    </reaction>
</comment>
<dbReference type="PANTHER" id="PTHR21198">
    <property type="entry name" value="GLUTAMATE RACEMASE"/>
    <property type="match status" value="1"/>
</dbReference>
<comment type="similarity">
    <text evidence="7">Belongs to the aspartate/glutamate racemases family.</text>
</comment>
<dbReference type="Gene3D" id="3.40.50.1860">
    <property type="match status" value="2"/>
</dbReference>
<dbReference type="UniPathway" id="UPA00219"/>
<proteinExistence type="inferred from homology"/>
<dbReference type="HAMAP" id="MF_00258">
    <property type="entry name" value="Glu_racemase"/>
    <property type="match status" value="1"/>
</dbReference>
<accession>A0A7G9WHW2</accession>
<feature type="active site" description="Proton donor/acceptor" evidence="7">
    <location>
        <position position="186"/>
    </location>
</feature>
<dbReference type="InterPro" id="IPR015942">
    <property type="entry name" value="Asp/Glu/hydantoin_racemase"/>
</dbReference>
<dbReference type="SUPFAM" id="SSF53681">
    <property type="entry name" value="Aspartate/glutamate racemase"/>
    <property type="match status" value="2"/>
</dbReference>
<evidence type="ECO:0000256" key="1">
    <source>
        <dbReference type="ARBA" id="ARBA00001602"/>
    </source>
</evidence>
<keyword evidence="6 7" id="KW-0961">Cell wall biogenesis/degradation</keyword>
<dbReference type="KEGG" id="caml:H6X83_01000"/>
<comment type="pathway">
    <text evidence="7">Cell wall biogenesis; peptidoglycan biosynthesis.</text>
</comment>
<dbReference type="AlphaFoldDB" id="A0A7G9WHW2"/>
<protein>
    <recommendedName>
        <fullName evidence="2 7">Glutamate racemase</fullName>
        <ecNumber evidence="2 7">5.1.1.3</ecNumber>
    </recommendedName>
</protein>
<sequence>MDNRPIGVFDSGLGGLTAVREMLRILPDEQIVFFGDTGRVPYGNRSQKIIAHYSRQDAEFLMSKNVKAIVIACGTASSVAGALLEKELPVPLTGVLEPTARAAAAATKNGRIGVIATEATIRSGSFQQALHSISPKLQVFSKSCPLFVPIVESGFMLEHPDITKEVAETYLAPLREADVDTVILGCTHYPILKRIIGEVVGEQVRLIDSGRETAAYCRTLLEQNDLLAPAGPGDCSFYVSDRIDDFSKVAGIFLREDVHSSVQLVDIDKFEGAIS</sequence>
<dbReference type="GO" id="GO:0009252">
    <property type="term" value="P:peptidoglycan biosynthetic process"/>
    <property type="evidence" value="ECO:0007669"/>
    <property type="project" value="UniProtKB-UniRule"/>
</dbReference>
<evidence type="ECO:0000256" key="7">
    <source>
        <dbReference type="HAMAP-Rule" id="MF_00258"/>
    </source>
</evidence>